<dbReference type="SUPFAM" id="SSF55729">
    <property type="entry name" value="Acyl-CoA N-acyltransferases (Nat)"/>
    <property type="match status" value="1"/>
</dbReference>
<sequence>MTFQVLETENLILRKITPEVYDFLFRSLSEAEIKTFLGLETDGQFAKEKEKYSKGMTTYNRSFVNFQIIDKKTNKIIGTCGFHTWYTEHARAEIGYNLNGDQYKGKGVMTEALKAIVRYGFEEMKLNRIEALIAPHNEPSLRLVQKLGFVKEGHLRQHYYKNNIMEDSFFFALLKQDYHPDRS</sequence>
<dbReference type="Pfam" id="PF13302">
    <property type="entry name" value="Acetyltransf_3"/>
    <property type="match status" value="1"/>
</dbReference>
<accession>A0A0A2M9K7</accession>
<dbReference type="InterPro" id="IPR000182">
    <property type="entry name" value="GNAT_dom"/>
</dbReference>
<comment type="caution">
    <text evidence="2">The sequence shown here is derived from an EMBL/GenBank/DDBJ whole genome shotgun (WGS) entry which is preliminary data.</text>
</comment>
<keyword evidence="2" id="KW-0808">Transferase</keyword>
<evidence type="ECO:0000313" key="3">
    <source>
        <dbReference type="Proteomes" id="UP000030121"/>
    </source>
</evidence>
<protein>
    <submittedName>
        <fullName evidence="2">Alanine acetyltransferase</fullName>
    </submittedName>
</protein>
<evidence type="ECO:0000259" key="1">
    <source>
        <dbReference type="PROSITE" id="PS51186"/>
    </source>
</evidence>
<dbReference type="InterPro" id="IPR051531">
    <property type="entry name" value="N-acetyltransferase"/>
</dbReference>
<dbReference type="EMBL" id="JRLW01000013">
    <property type="protein sequence ID" value="KGO88954.1"/>
    <property type="molecule type" value="Genomic_DNA"/>
</dbReference>
<proteinExistence type="predicted"/>
<organism evidence="2 3">
    <name type="scientific">Flavobacterium suncheonense GH29-5 = DSM 17707</name>
    <dbReference type="NCBI Taxonomy" id="1121899"/>
    <lineage>
        <taxon>Bacteria</taxon>
        <taxon>Pseudomonadati</taxon>
        <taxon>Bacteroidota</taxon>
        <taxon>Flavobacteriia</taxon>
        <taxon>Flavobacteriales</taxon>
        <taxon>Flavobacteriaceae</taxon>
        <taxon>Flavobacterium</taxon>
    </lineage>
</organism>
<name>A0A0A2M9K7_9FLAO</name>
<dbReference type="eggNOG" id="COG1670">
    <property type="taxonomic scope" value="Bacteria"/>
</dbReference>
<dbReference type="AlphaFoldDB" id="A0A0A2M9K7"/>
<reference evidence="2 3" key="1">
    <citation type="submission" date="2013-09" db="EMBL/GenBank/DDBJ databases">
        <authorList>
            <person name="Zeng Z."/>
            <person name="Chen C."/>
        </authorList>
    </citation>
    <scope>NUCLEOTIDE SEQUENCE [LARGE SCALE GENOMIC DNA]</scope>
    <source>
        <strain evidence="2 3">GH29-5</strain>
    </source>
</reference>
<dbReference type="PROSITE" id="PS51186">
    <property type="entry name" value="GNAT"/>
    <property type="match status" value="1"/>
</dbReference>
<dbReference type="InterPro" id="IPR016181">
    <property type="entry name" value="Acyl_CoA_acyltransferase"/>
</dbReference>
<feature type="domain" description="N-acetyltransferase" evidence="1">
    <location>
        <begin position="23"/>
        <end position="180"/>
    </location>
</feature>
<evidence type="ECO:0000313" key="2">
    <source>
        <dbReference type="EMBL" id="KGO88954.1"/>
    </source>
</evidence>
<keyword evidence="3" id="KW-1185">Reference proteome</keyword>
<dbReference type="Proteomes" id="UP000030121">
    <property type="component" value="Unassembled WGS sequence"/>
</dbReference>
<gene>
    <name evidence="2" type="ORF">Q764_10105</name>
</gene>
<dbReference type="PANTHER" id="PTHR43792">
    <property type="entry name" value="GNAT FAMILY, PUTATIVE (AFU_ORTHOLOGUE AFUA_3G00765)-RELATED-RELATED"/>
    <property type="match status" value="1"/>
</dbReference>
<dbReference type="OrthoDB" id="9811523at2"/>
<dbReference type="GO" id="GO:0016747">
    <property type="term" value="F:acyltransferase activity, transferring groups other than amino-acyl groups"/>
    <property type="evidence" value="ECO:0007669"/>
    <property type="project" value="InterPro"/>
</dbReference>
<dbReference type="Gene3D" id="3.40.630.30">
    <property type="match status" value="1"/>
</dbReference>
<dbReference type="RefSeq" id="WP_026980661.1">
    <property type="nucleotide sequence ID" value="NZ_AUCZ01000011.1"/>
</dbReference>
<dbReference type="STRING" id="1121899.GCA_000430025_02243"/>